<dbReference type="AlphaFoldDB" id="A0AAD9VAE8"/>
<dbReference type="EMBL" id="JARQWQ010000015">
    <property type="protein sequence ID" value="KAK2567196.1"/>
    <property type="molecule type" value="Genomic_DNA"/>
</dbReference>
<name>A0AAD9VAE8_ACRCE</name>
<protein>
    <submittedName>
        <fullName evidence="1">Uncharacterized protein</fullName>
    </submittedName>
</protein>
<comment type="caution">
    <text evidence="1">The sequence shown here is derived from an EMBL/GenBank/DDBJ whole genome shotgun (WGS) entry which is preliminary data.</text>
</comment>
<evidence type="ECO:0000313" key="1">
    <source>
        <dbReference type="EMBL" id="KAK2567196.1"/>
    </source>
</evidence>
<dbReference type="Proteomes" id="UP001249851">
    <property type="component" value="Unassembled WGS sequence"/>
</dbReference>
<gene>
    <name evidence="1" type="ORF">P5673_009007</name>
</gene>
<reference evidence="1" key="1">
    <citation type="journal article" date="2023" name="G3 (Bethesda)">
        <title>Whole genome assembly and annotation of the endangered Caribbean coral Acropora cervicornis.</title>
        <authorList>
            <person name="Selwyn J.D."/>
            <person name="Vollmer S.V."/>
        </authorList>
    </citation>
    <scope>NUCLEOTIDE SEQUENCE</scope>
    <source>
        <strain evidence="1">K2</strain>
    </source>
</reference>
<sequence>MNVLSFRWKIDCDYKCTNGLRKNGLELIKAKRCSNICSKKAGARWTVGLLDTKAKANGEPEKQNSMDFVRVRYDMKDFVVFFSPSVS</sequence>
<proteinExistence type="predicted"/>
<keyword evidence="2" id="KW-1185">Reference proteome</keyword>
<accession>A0AAD9VAE8</accession>
<organism evidence="1 2">
    <name type="scientific">Acropora cervicornis</name>
    <name type="common">Staghorn coral</name>
    <dbReference type="NCBI Taxonomy" id="6130"/>
    <lineage>
        <taxon>Eukaryota</taxon>
        <taxon>Metazoa</taxon>
        <taxon>Cnidaria</taxon>
        <taxon>Anthozoa</taxon>
        <taxon>Hexacorallia</taxon>
        <taxon>Scleractinia</taxon>
        <taxon>Astrocoeniina</taxon>
        <taxon>Acroporidae</taxon>
        <taxon>Acropora</taxon>
    </lineage>
</organism>
<reference evidence="1" key="2">
    <citation type="journal article" date="2023" name="Science">
        <title>Genomic signatures of disease resistance in endangered staghorn corals.</title>
        <authorList>
            <person name="Vollmer S.V."/>
            <person name="Selwyn J.D."/>
            <person name="Despard B.A."/>
            <person name="Roesel C.L."/>
        </authorList>
    </citation>
    <scope>NUCLEOTIDE SEQUENCE</scope>
    <source>
        <strain evidence="1">K2</strain>
    </source>
</reference>
<evidence type="ECO:0000313" key="2">
    <source>
        <dbReference type="Proteomes" id="UP001249851"/>
    </source>
</evidence>